<dbReference type="EMBL" id="FRBI01000012">
    <property type="protein sequence ID" value="SHM62483.1"/>
    <property type="molecule type" value="Genomic_DNA"/>
</dbReference>
<dbReference type="GO" id="GO:0051537">
    <property type="term" value="F:2 iron, 2 sulfur cluster binding"/>
    <property type="evidence" value="ECO:0007669"/>
    <property type="project" value="InterPro"/>
</dbReference>
<dbReference type="InterPro" id="IPR024726">
    <property type="entry name" value="FhuF_C"/>
</dbReference>
<reference evidence="2 3" key="1">
    <citation type="submission" date="2016-11" db="EMBL/GenBank/DDBJ databases">
        <authorList>
            <person name="Jaros S."/>
            <person name="Januszkiewicz K."/>
            <person name="Wedrychowicz H."/>
        </authorList>
    </citation>
    <scope>NUCLEOTIDE SEQUENCE [LARGE SCALE GENOMIC DNA]</scope>
    <source>
        <strain evidence="2 3">CGMCC 4.2025</strain>
    </source>
</reference>
<dbReference type="RefSeq" id="WP_073500277.1">
    <property type="nucleotide sequence ID" value="NZ_FRBI01000012.1"/>
</dbReference>
<dbReference type="Proteomes" id="UP000184111">
    <property type="component" value="Unassembled WGS sequence"/>
</dbReference>
<evidence type="ECO:0000259" key="1">
    <source>
        <dbReference type="Pfam" id="PF11575"/>
    </source>
</evidence>
<feature type="domain" description="Ferric siderophore reductase C-terminal" evidence="1">
    <location>
        <begin position="244"/>
        <end position="264"/>
    </location>
</feature>
<protein>
    <submittedName>
        <fullName evidence="2">FhuF 2Fe-2S C-terminal domain-containing protein</fullName>
    </submittedName>
</protein>
<evidence type="ECO:0000313" key="2">
    <source>
        <dbReference type="EMBL" id="SHM62483.1"/>
    </source>
</evidence>
<keyword evidence="3" id="KW-1185">Reference proteome</keyword>
<sequence length="278" mass="29827">MPVTSPAYARLAAVLPDLRVSEGEPRSGAGWVTAEQLAAGGAALDAFTAEDAEGIVHQYGRPPRPDVAATLALHRYAWPACLLFTVPWFLHRRVPRLPVADVSLHRATGRMTVRTRAFGCLPGDPAATLPGACVLPTEAALRDELRAALAEHLTPVLGAFRPRLRRGPRTLWGLATDEIAESLWYVGRLMDREERAVADLTALLPGNTAPYAGGAHFRGAHFRSTPRAADTPDATAESGCSRDRLTCCLFYTVSPAEACGTCPRATGSDRIRRRATVG</sequence>
<proteinExistence type="predicted"/>
<gene>
    <name evidence="2" type="ORF">SAMN05216499_112207</name>
</gene>
<dbReference type="Pfam" id="PF11575">
    <property type="entry name" value="FhuF_C"/>
    <property type="match status" value="1"/>
</dbReference>
<dbReference type="OrthoDB" id="5181364at2"/>
<name>A0A1M7KBW1_9ACTN</name>
<evidence type="ECO:0000313" key="3">
    <source>
        <dbReference type="Proteomes" id="UP000184111"/>
    </source>
</evidence>
<accession>A0A1M7KBW1</accession>
<dbReference type="STRING" id="310782.SAMN05216499_112207"/>
<organism evidence="2 3">
    <name type="scientific">Actinacidiphila paucisporea</name>
    <dbReference type="NCBI Taxonomy" id="310782"/>
    <lineage>
        <taxon>Bacteria</taxon>
        <taxon>Bacillati</taxon>
        <taxon>Actinomycetota</taxon>
        <taxon>Actinomycetes</taxon>
        <taxon>Kitasatosporales</taxon>
        <taxon>Streptomycetaceae</taxon>
        <taxon>Actinacidiphila</taxon>
    </lineage>
</organism>
<dbReference type="AlphaFoldDB" id="A0A1M7KBW1"/>